<accession>A0ABS6VLI0</accession>
<dbReference type="RefSeq" id="WP_219041446.1">
    <property type="nucleotide sequence ID" value="NZ_JAHWDQ010000001.1"/>
</dbReference>
<evidence type="ECO:0000313" key="2">
    <source>
        <dbReference type="EMBL" id="MBW2939165.1"/>
    </source>
</evidence>
<dbReference type="PANTHER" id="PTHR31126:SF1">
    <property type="entry name" value="TYROSINE SPECIFIC PROTEIN PHOSPHATASES DOMAIN-CONTAINING PROTEIN"/>
    <property type="match status" value="1"/>
</dbReference>
<dbReference type="InterPro" id="IPR026893">
    <property type="entry name" value="Tyr/Ser_Pase_IphP-type"/>
</dbReference>
<dbReference type="InterPro" id="IPR016130">
    <property type="entry name" value="Tyr_Pase_AS"/>
</dbReference>
<evidence type="ECO:0000313" key="3">
    <source>
        <dbReference type="Proteomes" id="UP001166291"/>
    </source>
</evidence>
<dbReference type="EMBL" id="JAHWDQ010000001">
    <property type="protein sequence ID" value="MBW2939165.1"/>
    <property type="molecule type" value="Genomic_DNA"/>
</dbReference>
<dbReference type="PANTHER" id="PTHR31126">
    <property type="entry name" value="TYROSINE-PROTEIN PHOSPHATASE"/>
    <property type="match status" value="1"/>
</dbReference>
<name>A0ABS6VLI0_9GAMM</name>
<gene>
    <name evidence="2" type="ORF">KXJ70_00110</name>
</gene>
<comment type="similarity">
    <text evidence="1">Belongs to the protein-tyrosine phosphatase family.</text>
</comment>
<dbReference type="Proteomes" id="UP001166291">
    <property type="component" value="Unassembled WGS sequence"/>
</dbReference>
<reference evidence="2" key="1">
    <citation type="submission" date="2021-07" db="EMBL/GenBank/DDBJ databases">
        <title>Zhongshania sp. CAU 1632 isolated from seawater.</title>
        <authorList>
            <person name="Kim W."/>
        </authorList>
    </citation>
    <scope>NUCLEOTIDE SEQUENCE</scope>
    <source>
        <strain evidence="2">CAU 1632</strain>
    </source>
</reference>
<proteinExistence type="inferred from homology"/>
<dbReference type="Pfam" id="PF13350">
    <property type="entry name" value="Y_phosphatase3"/>
    <property type="match status" value="1"/>
</dbReference>
<comment type="caution">
    <text evidence="2">The sequence shown here is derived from an EMBL/GenBank/DDBJ whole genome shotgun (WGS) entry which is preliminary data.</text>
</comment>
<keyword evidence="3" id="KW-1185">Reference proteome</keyword>
<evidence type="ECO:0000256" key="1">
    <source>
        <dbReference type="ARBA" id="ARBA00009580"/>
    </source>
</evidence>
<protein>
    <submittedName>
        <fullName evidence="2">Tyrosine-protein phosphatase</fullName>
    </submittedName>
</protein>
<dbReference type="PROSITE" id="PS00383">
    <property type="entry name" value="TYR_PHOSPHATASE_1"/>
    <property type="match status" value="1"/>
</dbReference>
<organism evidence="2 3">
    <name type="scientific">Zhongshania aquimaris</name>
    <dbReference type="NCBI Taxonomy" id="2857107"/>
    <lineage>
        <taxon>Bacteria</taxon>
        <taxon>Pseudomonadati</taxon>
        <taxon>Pseudomonadota</taxon>
        <taxon>Gammaproteobacteria</taxon>
        <taxon>Cellvibrionales</taxon>
        <taxon>Spongiibacteraceae</taxon>
        <taxon>Zhongshania</taxon>
    </lineage>
</organism>
<sequence>MNTIDLIHTTPQSSDQSVPAEIRPIPALLPASQRQSVRKLDFDGMYNFRDLGGYRTTDNRQLKWGQVYRADKLSSLTSEDQQFIVRLGIRQVSDFRSEEERIESPHKLPASTGITVKELPITVDAAQIEHITARLQEENVTADDMAHFLIEANREMVERFTPTYREWLQNLLDESSYPQVFHCTAGKDRTGLGAALLMSILGVPYDTILEDYLSTNTFTAERVEHIVHYVHEKTMHQVNQDVIRTLFTVQEQYLGEAFKAITEEYGDVDNYIETALGFGQTERLAIQALLLEPVSDL</sequence>